<feature type="domain" description="SGF29 C-terminal" evidence="1">
    <location>
        <begin position="59"/>
        <end position="191"/>
    </location>
</feature>
<dbReference type="EMBL" id="KV453841">
    <property type="protein sequence ID" value="ODV91495.1"/>
    <property type="molecule type" value="Genomic_DNA"/>
</dbReference>
<dbReference type="Proteomes" id="UP000095023">
    <property type="component" value="Unassembled WGS sequence"/>
</dbReference>
<dbReference type="PANTHER" id="PTHR21539">
    <property type="entry name" value="SAGA-ASSOCIATED FACTOR 29"/>
    <property type="match status" value="1"/>
</dbReference>
<dbReference type="PANTHER" id="PTHR21539:SF0">
    <property type="entry name" value="SAGA-ASSOCIATED FACTOR 29"/>
    <property type="match status" value="1"/>
</dbReference>
<organism evidence="2 3">
    <name type="scientific">Tortispora caseinolytica NRRL Y-17796</name>
    <dbReference type="NCBI Taxonomy" id="767744"/>
    <lineage>
        <taxon>Eukaryota</taxon>
        <taxon>Fungi</taxon>
        <taxon>Dikarya</taxon>
        <taxon>Ascomycota</taxon>
        <taxon>Saccharomycotina</taxon>
        <taxon>Trigonopsidomycetes</taxon>
        <taxon>Trigonopsidales</taxon>
        <taxon>Trigonopsidaceae</taxon>
        <taxon>Tortispora</taxon>
    </lineage>
</organism>
<proteinExistence type="predicted"/>
<dbReference type="OrthoDB" id="10265994at2759"/>
<sequence length="191" mass="21224">MLEMLVIKAKDVDSDKLADYAVLVPDIEKALSLTESIVQDVDAAEGTDNDSIRSGSVPAPMTIQVGSEVAYRLRRKGEEDWIQCVITRVFSETAKYRYEVQDPEPEETLDKVPTYKATAKDVILIAPPGTDLPNYEPGTPVLARYPETTTFYRGEVSSMPSPHTCLIIFEGEDDAGKETEVERRLVLPLDD</sequence>
<keyword evidence="3" id="KW-1185">Reference proteome</keyword>
<dbReference type="PROSITE" id="PS51518">
    <property type="entry name" value="SGF29_C"/>
    <property type="match status" value="1"/>
</dbReference>
<evidence type="ECO:0000259" key="1">
    <source>
        <dbReference type="PROSITE" id="PS51518"/>
    </source>
</evidence>
<dbReference type="InterPro" id="IPR047288">
    <property type="entry name" value="Tudor_SGF29_rpt1"/>
</dbReference>
<reference evidence="3" key="1">
    <citation type="submission" date="2016-02" db="EMBL/GenBank/DDBJ databases">
        <title>Comparative genomics of biotechnologically important yeasts.</title>
        <authorList>
            <consortium name="DOE Joint Genome Institute"/>
            <person name="Riley R."/>
            <person name="Haridas S."/>
            <person name="Wolfe K.H."/>
            <person name="Lopes M.R."/>
            <person name="Hittinger C.T."/>
            <person name="Goker M."/>
            <person name="Salamov A."/>
            <person name="Wisecaver J."/>
            <person name="Long T.M."/>
            <person name="Aerts A.L."/>
            <person name="Barry K."/>
            <person name="Choi C."/>
            <person name="Clum A."/>
            <person name="Coughlan A.Y."/>
            <person name="Deshpande S."/>
            <person name="Douglass A.P."/>
            <person name="Hanson S.J."/>
            <person name="Klenk H.-P."/>
            <person name="Labutti K."/>
            <person name="Lapidus A."/>
            <person name="Lindquist E."/>
            <person name="Lipzen A."/>
            <person name="Meier-Kolthoff J.P."/>
            <person name="Ohm R.A."/>
            <person name="Otillar R.P."/>
            <person name="Pangilinan J."/>
            <person name="Peng Y."/>
            <person name="Rokas A."/>
            <person name="Rosa C.A."/>
            <person name="Scheuner C."/>
            <person name="Sibirny A.A."/>
            <person name="Slot J.C."/>
            <person name="Stielow J.B."/>
            <person name="Sun H."/>
            <person name="Kurtzman C.P."/>
            <person name="Blackwell M."/>
            <person name="Jeffries T.W."/>
            <person name="Grigoriev I.V."/>
        </authorList>
    </citation>
    <scope>NUCLEOTIDE SEQUENCE [LARGE SCALE GENOMIC DNA]</scope>
    <source>
        <strain evidence="3">NRRL Y-17796</strain>
    </source>
</reference>
<accession>A0A1E4TIB5</accession>
<evidence type="ECO:0000313" key="2">
    <source>
        <dbReference type="EMBL" id="ODV91495.1"/>
    </source>
</evidence>
<dbReference type="CDD" id="cd20393">
    <property type="entry name" value="Tudor_SGF29_rpt1"/>
    <property type="match status" value="1"/>
</dbReference>
<dbReference type="Gene3D" id="2.30.30.140">
    <property type="match status" value="1"/>
</dbReference>
<protein>
    <recommendedName>
        <fullName evidence="1">SGF29 C-terminal domain-containing protein</fullName>
    </recommendedName>
</protein>
<name>A0A1E4TIB5_9ASCO</name>
<dbReference type="InterPro" id="IPR037802">
    <property type="entry name" value="SGF29"/>
</dbReference>
<dbReference type="GO" id="GO:0140002">
    <property type="term" value="F:histone H3K4me3 reader activity"/>
    <property type="evidence" value="ECO:0007669"/>
    <property type="project" value="EnsemblFungi"/>
</dbReference>
<gene>
    <name evidence="2" type="ORF">CANCADRAFT_42143</name>
</gene>
<dbReference type="Pfam" id="PF07039">
    <property type="entry name" value="SGF29_Tudor"/>
    <property type="match status" value="1"/>
</dbReference>
<dbReference type="GO" id="GO:0000124">
    <property type="term" value="C:SAGA complex"/>
    <property type="evidence" value="ECO:0007669"/>
    <property type="project" value="EnsemblFungi"/>
</dbReference>
<dbReference type="InterPro" id="IPR010750">
    <property type="entry name" value="SGF29_tudor-like_dom"/>
</dbReference>
<dbReference type="AlphaFoldDB" id="A0A1E4TIB5"/>
<evidence type="ECO:0000313" key="3">
    <source>
        <dbReference type="Proteomes" id="UP000095023"/>
    </source>
</evidence>